<dbReference type="EMBL" id="JACVVK020000445">
    <property type="protein sequence ID" value="KAK7474183.1"/>
    <property type="molecule type" value="Genomic_DNA"/>
</dbReference>
<keyword evidence="3" id="KW-1185">Reference proteome</keyword>
<dbReference type="Proteomes" id="UP001519460">
    <property type="component" value="Unassembled WGS sequence"/>
</dbReference>
<sequence length="75" mass="8176">MNEQEKPLQAFTPLAQSSLPCHSESRARAVPDRQPVRSHSPCTSRVSGVGADVPWLTELPHAGKGHKWPPLVGTR</sequence>
<gene>
    <name evidence="2" type="ORF">BaRGS_00034591</name>
</gene>
<feature type="compositionally biased region" description="Basic and acidic residues" evidence="1">
    <location>
        <begin position="23"/>
        <end position="35"/>
    </location>
</feature>
<name>A0ABD0JHK5_9CAEN</name>
<comment type="caution">
    <text evidence="2">The sequence shown here is derived from an EMBL/GenBank/DDBJ whole genome shotgun (WGS) entry which is preliminary data.</text>
</comment>
<feature type="region of interest" description="Disordered" evidence="1">
    <location>
        <begin position="1"/>
        <end position="48"/>
    </location>
</feature>
<accession>A0ABD0JHK5</accession>
<evidence type="ECO:0000256" key="1">
    <source>
        <dbReference type="SAM" id="MobiDB-lite"/>
    </source>
</evidence>
<dbReference type="AlphaFoldDB" id="A0ABD0JHK5"/>
<proteinExistence type="predicted"/>
<protein>
    <submittedName>
        <fullName evidence="2">Uncharacterized protein</fullName>
    </submittedName>
</protein>
<evidence type="ECO:0000313" key="2">
    <source>
        <dbReference type="EMBL" id="KAK7474183.1"/>
    </source>
</evidence>
<reference evidence="2 3" key="1">
    <citation type="journal article" date="2023" name="Sci. Data">
        <title>Genome assembly of the Korean intertidal mud-creeper Batillaria attramentaria.</title>
        <authorList>
            <person name="Patra A.K."/>
            <person name="Ho P.T."/>
            <person name="Jun S."/>
            <person name="Lee S.J."/>
            <person name="Kim Y."/>
            <person name="Won Y.J."/>
        </authorList>
    </citation>
    <scope>NUCLEOTIDE SEQUENCE [LARGE SCALE GENOMIC DNA]</scope>
    <source>
        <strain evidence="2">Wonlab-2016</strain>
    </source>
</reference>
<evidence type="ECO:0000313" key="3">
    <source>
        <dbReference type="Proteomes" id="UP001519460"/>
    </source>
</evidence>
<organism evidence="2 3">
    <name type="scientific">Batillaria attramentaria</name>
    <dbReference type="NCBI Taxonomy" id="370345"/>
    <lineage>
        <taxon>Eukaryota</taxon>
        <taxon>Metazoa</taxon>
        <taxon>Spiralia</taxon>
        <taxon>Lophotrochozoa</taxon>
        <taxon>Mollusca</taxon>
        <taxon>Gastropoda</taxon>
        <taxon>Caenogastropoda</taxon>
        <taxon>Sorbeoconcha</taxon>
        <taxon>Cerithioidea</taxon>
        <taxon>Batillariidae</taxon>
        <taxon>Batillaria</taxon>
    </lineage>
</organism>